<dbReference type="RefSeq" id="XP_034113740.1">
    <property type="nucleotide sequence ID" value="XM_034257849.2"/>
</dbReference>
<dbReference type="AlphaFoldDB" id="A0A6P8XQZ7"/>
<dbReference type="InterPro" id="IPR029058">
    <property type="entry name" value="AB_hydrolase_fold"/>
</dbReference>
<dbReference type="Proteomes" id="UP000515160">
    <property type="component" value="Chromosome 2R"/>
</dbReference>
<dbReference type="SUPFAM" id="SSF53474">
    <property type="entry name" value="alpha/beta-Hydrolases"/>
    <property type="match status" value="1"/>
</dbReference>
<comment type="similarity">
    <text evidence="1">Belongs to the LovG family.</text>
</comment>
<protein>
    <submittedName>
        <fullName evidence="6">Esterase GA18864</fullName>
    </submittedName>
</protein>
<evidence type="ECO:0000256" key="3">
    <source>
        <dbReference type="SAM" id="MobiDB-lite"/>
    </source>
</evidence>
<reference evidence="6" key="1">
    <citation type="submission" date="2025-08" db="UniProtKB">
        <authorList>
            <consortium name="RefSeq"/>
        </authorList>
    </citation>
    <scope>IDENTIFICATION</scope>
    <source>
        <strain evidence="6">15112-1751.03</strain>
        <tissue evidence="6">Whole Adult</tissue>
    </source>
</reference>
<dbReference type="PANTHER" id="PTHR48070">
    <property type="entry name" value="ESTERASE OVCA2"/>
    <property type="match status" value="1"/>
</dbReference>
<accession>A0A6P8XQZ7</accession>
<dbReference type="Pfam" id="PF03959">
    <property type="entry name" value="FSH1"/>
    <property type="match status" value="1"/>
</dbReference>
<dbReference type="GO" id="GO:0032526">
    <property type="term" value="P:response to retinoic acid"/>
    <property type="evidence" value="ECO:0007669"/>
    <property type="project" value="TreeGrafter"/>
</dbReference>
<feature type="domain" description="Serine hydrolase" evidence="4">
    <location>
        <begin position="34"/>
        <end position="235"/>
    </location>
</feature>
<dbReference type="InterPro" id="IPR050593">
    <property type="entry name" value="LovG"/>
</dbReference>
<feature type="region of interest" description="Disordered" evidence="3">
    <location>
        <begin position="1"/>
        <end position="25"/>
    </location>
</feature>
<gene>
    <name evidence="6" type="primary">LOC117574162</name>
</gene>
<dbReference type="Gene3D" id="3.40.50.1820">
    <property type="entry name" value="alpha/beta hydrolase"/>
    <property type="match status" value="1"/>
</dbReference>
<keyword evidence="2" id="KW-0378">Hydrolase</keyword>
<name>A0A6P8XQZ7_DROAB</name>
<evidence type="ECO:0000313" key="6">
    <source>
        <dbReference type="RefSeq" id="XP_034113740.1"/>
    </source>
</evidence>
<proteinExistence type="inferred from homology"/>
<dbReference type="GO" id="GO:0005737">
    <property type="term" value="C:cytoplasm"/>
    <property type="evidence" value="ECO:0007669"/>
    <property type="project" value="TreeGrafter"/>
</dbReference>
<dbReference type="GO" id="GO:0016787">
    <property type="term" value="F:hydrolase activity"/>
    <property type="evidence" value="ECO:0007669"/>
    <property type="project" value="UniProtKB-KW"/>
</dbReference>
<dbReference type="FunFam" id="3.40.50.1820:FF:000073">
    <property type="entry name" value="esterase OVCA2 isoform X6"/>
    <property type="match status" value="1"/>
</dbReference>
<sequence length="295" mass="31639">MTNNEAEAAGSSRASGGAAGGSASTSSAAKIEITEKVRVLCLHGYRQDADSFKNKLGSFRKFAGKYADFVFISAPHVAAPLEPNAAPVEEQRSWWANKDDGTFKGTNKSGPAIGFQDSLHVVEQAWKTQGPFQGLLGFSQGACFVGLICGLAKKKLTSIRPEFAVLSSGFISGSLVHMSAYEERITIPTLHIYGLTDEIIPKDMSEALAAQFKNVEVLEHDGGHYFPAKAQQKQTYINFFQDRLQEYLEHLELQQSSNASFIDSAEEDDGGVTDANDAEVAAVTAAAGSGMDDSD</sequence>
<dbReference type="GO" id="GO:0005634">
    <property type="term" value="C:nucleus"/>
    <property type="evidence" value="ECO:0007669"/>
    <property type="project" value="TreeGrafter"/>
</dbReference>
<keyword evidence="5" id="KW-1185">Reference proteome</keyword>
<evidence type="ECO:0000313" key="5">
    <source>
        <dbReference type="Proteomes" id="UP000515160"/>
    </source>
</evidence>
<dbReference type="OrthoDB" id="414698at2759"/>
<evidence type="ECO:0000259" key="4">
    <source>
        <dbReference type="Pfam" id="PF03959"/>
    </source>
</evidence>
<evidence type="ECO:0000256" key="1">
    <source>
        <dbReference type="ARBA" id="ARBA00005863"/>
    </source>
</evidence>
<organism evidence="5 6">
    <name type="scientific">Drosophila albomicans</name>
    <name type="common">Fruit fly</name>
    <dbReference type="NCBI Taxonomy" id="7291"/>
    <lineage>
        <taxon>Eukaryota</taxon>
        <taxon>Metazoa</taxon>
        <taxon>Ecdysozoa</taxon>
        <taxon>Arthropoda</taxon>
        <taxon>Hexapoda</taxon>
        <taxon>Insecta</taxon>
        <taxon>Pterygota</taxon>
        <taxon>Neoptera</taxon>
        <taxon>Endopterygota</taxon>
        <taxon>Diptera</taxon>
        <taxon>Brachycera</taxon>
        <taxon>Muscomorpha</taxon>
        <taxon>Ephydroidea</taxon>
        <taxon>Drosophilidae</taxon>
        <taxon>Drosophila</taxon>
    </lineage>
</organism>
<dbReference type="InterPro" id="IPR005645">
    <property type="entry name" value="FSH-like_dom"/>
</dbReference>
<dbReference type="PANTHER" id="PTHR48070:SF6">
    <property type="entry name" value="ESTERASE OVCA2"/>
    <property type="match status" value="1"/>
</dbReference>
<dbReference type="GeneID" id="117574162"/>
<evidence type="ECO:0000256" key="2">
    <source>
        <dbReference type="ARBA" id="ARBA00022801"/>
    </source>
</evidence>